<name>A0A4Z2FID4_9TELE</name>
<organism evidence="1 2">
    <name type="scientific">Liparis tanakae</name>
    <name type="common">Tanaka's snailfish</name>
    <dbReference type="NCBI Taxonomy" id="230148"/>
    <lineage>
        <taxon>Eukaryota</taxon>
        <taxon>Metazoa</taxon>
        <taxon>Chordata</taxon>
        <taxon>Craniata</taxon>
        <taxon>Vertebrata</taxon>
        <taxon>Euteleostomi</taxon>
        <taxon>Actinopterygii</taxon>
        <taxon>Neopterygii</taxon>
        <taxon>Teleostei</taxon>
        <taxon>Neoteleostei</taxon>
        <taxon>Acanthomorphata</taxon>
        <taxon>Eupercaria</taxon>
        <taxon>Perciformes</taxon>
        <taxon>Cottioidei</taxon>
        <taxon>Cottales</taxon>
        <taxon>Liparidae</taxon>
        <taxon>Liparis</taxon>
    </lineage>
</organism>
<dbReference type="Proteomes" id="UP000314294">
    <property type="component" value="Unassembled WGS sequence"/>
</dbReference>
<dbReference type="EMBL" id="SRLO01001167">
    <property type="protein sequence ID" value="TNN40701.1"/>
    <property type="molecule type" value="Genomic_DNA"/>
</dbReference>
<sequence length="65" mass="7457">MKFPLKLTAERRRLGAALLARRPDLARDIFRIISCIHDIKGGLLLLGNTLIMSFTDADERFIRDM</sequence>
<evidence type="ECO:0000313" key="2">
    <source>
        <dbReference type="Proteomes" id="UP000314294"/>
    </source>
</evidence>
<reference evidence="1 2" key="1">
    <citation type="submission" date="2019-03" db="EMBL/GenBank/DDBJ databases">
        <title>First draft genome of Liparis tanakae, snailfish: a comprehensive survey of snailfish specific genes.</title>
        <authorList>
            <person name="Kim W."/>
            <person name="Song I."/>
            <person name="Jeong J.-H."/>
            <person name="Kim D."/>
            <person name="Kim S."/>
            <person name="Ryu S."/>
            <person name="Song J.Y."/>
            <person name="Lee S.K."/>
        </authorList>
    </citation>
    <scope>NUCLEOTIDE SEQUENCE [LARGE SCALE GENOMIC DNA]</scope>
    <source>
        <tissue evidence="1">Muscle</tissue>
    </source>
</reference>
<gene>
    <name evidence="1" type="ORF">EYF80_049142</name>
</gene>
<proteinExistence type="predicted"/>
<comment type="caution">
    <text evidence="1">The sequence shown here is derived from an EMBL/GenBank/DDBJ whole genome shotgun (WGS) entry which is preliminary data.</text>
</comment>
<accession>A0A4Z2FID4</accession>
<dbReference type="AlphaFoldDB" id="A0A4Z2FID4"/>
<protein>
    <submittedName>
        <fullName evidence="1">Uncharacterized protein</fullName>
    </submittedName>
</protein>
<keyword evidence="2" id="KW-1185">Reference proteome</keyword>
<evidence type="ECO:0000313" key="1">
    <source>
        <dbReference type="EMBL" id="TNN40701.1"/>
    </source>
</evidence>